<evidence type="ECO:0000256" key="10">
    <source>
        <dbReference type="ARBA" id="ARBA00023239"/>
    </source>
</evidence>
<protein>
    <submittedName>
        <fullName evidence="12">Radical SAM domain protein</fullName>
    </submittedName>
</protein>
<dbReference type="SUPFAM" id="SSF53146">
    <property type="entry name" value="Nitrogenase accessory factor-like"/>
    <property type="match status" value="1"/>
</dbReference>
<evidence type="ECO:0000313" key="13">
    <source>
        <dbReference type="Proteomes" id="UP000269883"/>
    </source>
</evidence>
<keyword evidence="8" id="KW-0411">Iron-sulfur</keyword>
<evidence type="ECO:0000256" key="5">
    <source>
        <dbReference type="ARBA" id="ARBA00022691"/>
    </source>
</evidence>
<dbReference type="GO" id="GO:0016829">
    <property type="term" value="F:lyase activity"/>
    <property type="evidence" value="ECO:0007669"/>
    <property type="project" value="UniProtKB-KW"/>
</dbReference>
<dbReference type="Proteomes" id="UP000269883">
    <property type="component" value="Chromosome"/>
</dbReference>
<dbReference type="GO" id="GO:0046872">
    <property type="term" value="F:metal ion binding"/>
    <property type="evidence" value="ECO:0007669"/>
    <property type="project" value="UniProtKB-KW"/>
</dbReference>
<proteinExistence type="inferred from homology"/>
<comment type="pathway">
    <text evidence="2">Cofactor biosynthesis; Fe-Mo cofactor biosynthesis.</text>
</comment>
<dbReference type="Gene3D" id="3.30.420.130">
    <property type="entry name" value="Dinitrogenase iron-molybdenum cofactor biosynthesis domain"/>
    <property type="match status" value="1"/>
</dbReference>
<keyword evidence="10" id="KW-0456">Lyase</keyword>
<evidence type="ECO:0000256" key="1">
    <source>
        <dbReference type="ARBA" id="ARBA00001966"/>
    </source>
</evidence>
<gene>
    <name evidence="12" type="ORF">DFE_1487</name>
</gene>
<organism evidence="12 13">
    <name type="scientific">Desulfovibrio ferrophilus</name>
    <dbReference type="NCBI Taxonomy" id="241368"/>
    <lineage>
        <taxon>Bacteria</taxon>
        <taxon>Pseudomonadati</taxon>
        <taxon>Thermodesulfobacteriota</taxon>
        <taxon>Desulfovibrionia</taxon>
        <taxon>Desulfovibrionales</taxon>
        <taxon>Desulfovibrionaceae</taxon>
        <taxon>Desulfovibrio</taxon>
    </lineage>
</organism>
<comment type="similarity">
    <text evidence="3">Belongs to the radical SAM superfamily. NifB family.</text>
</comment>
<evidence type="ECO:0000256" key="7">
    <source>
        <dbReference type="ARBA" id="ARBA00023004"/>
    </source>
</evidence>
<dbReference type="InterPro" id="IPR013785">
    <property type="entry name" value="Aldolase_TIM"/>
</dbReference>
<sequence>MATVHSIQGEHPCFSPGARKRVGRLHLSVAPRATARIRFAGSSVGTQALPPAEALALLDSVFADGTELGIVGITGPGDPMATPESTLETLKLVRAKYPELPLCLTTNGLGAAGHAHALAELGLAHITVLVDAVDPKVAEMIYAWIRPGTRNLCLPDAAELLVSDQLRAIEAFVGAGIPVKVNTTVYRGCNEAHIRDVAHTVADLGASIMAVMPYRALEGSEDYLAVQPGLGIMREVREAAGRYLKLMPQEETCGWDLMGLERPVSEAVGLGPVLPKPSGPRVNVAVASESGMEIDLHLGQAPKFLIYGPREDGLPCLLGTRPAPAPGGGDSRWEELALTLSDCFVLLAAGAGESPRKILGSHGIQVLVTDADAEGAVDVLFGGGEKGKGRGGKR</sequence>
<dbReference type="Pfam" id="PF02579">
    <property type="entry name" value="Nitro_FeMo-Co"/>
    <property type="match status" value="1"/>
</dbReference>
<dbReference type="InterPro" id="IPR007197">
    <property type="entry name" value="rSAM"/>
</dbReference>
<keyword evidence="6" id="KW-0479">Metal-binding</keyword>
<dbReference type="GO" id="GO:0051539">
    <property type="term" value="F:4 iron, 4 sulfur cluster binding"/>
    <property type="evidence" value="ECO:0007669"/>
    <property type="project" value="UniProtKB-KW"/>
</dbReference>
<dbReference type="PANTHER" id="PTHR43787">
    <property type="entry name" value="FEMO COFACTOR BIOSYNTHESIS PROTEIN NIFB-RELATED"/>
    <property type="match status" value="1"/>
</dbReference>
<dbReference type="KEGG" id="dfl:DFE_1487"/>
<accession>A0A2Z6AYE9</accession>
<evidence type="ECO:0000256" key="8">
    <source>
        <dbReference type="ARBA" id="ARBA00023014"/>
    </source>
</evidence>
<keyword evidence="4" id="KW-0004">4Fe-4S</keyword>
<evidence type="ECO:0000256" key="3">
    <source>
        <dbReference type="ARBA" id="ARBA00006804"/>
    </source>
</evidence>
<dbReference type="PANTHER" id="PTHR43787:SF13">
    <property type="entry name" value="FEMO COFACTOR BIOSYNTHESIS PROTEIN NIFB"/>
    <property type="match status" value="1"/>
</dbReference>
<dbReference type="Gene3D" id="3.20.20.70">
    <property type="entry name" value="Aldolase class I"/>
    <property type="match status" value="1"/>
</dbReference>
<evidence type="ECO:0000256" key="4">
    <source>
        <dbReference type="ARBA" id="ARBA00022485"/>
    </source>
</evidence>
<comment type="cofactor">
    <cofactor evidence="1">
        <name>[4Fe-4S] cluster</name>
        <dbReference type="ChEBI" id="CHEBI:49883"/>
    </cofactor>
</comment>
<dbReference type="UniPathway" id="UPA00782"/>
<evidence type="ECO:0000256" key="6">
    <source>
        <dbReference type="ARBA" id="ARBA00022723"/>
    </source>
</evidence>
<dbReference type="InterPro" id="IPR003731">
    <property type="entry name" value="Di-Nase_FeMo-co_biosynth"/>
</dbReference>
<dbReference type="RefSeq" id="WP_126378120.1">
    <property type="nucleotide sequence ID" value="NZ_AP017378.1"/>
</dbReference>
<evidence type="ECO:0000256" key="2">
    <source>
        <dbReference type="ARBA" id="ARBA00005155"/>
    </source>
</evidence>
<feature type="domain" description="Radical SAM core" evidence="11">
    <location>
        <begin position="1"/>
        <end position="256"/>
    </location>
</feature>
<dbReference type="SUPFAM" id="SSF102114">
    <property type="entry name" value="Radical SAM enzymes"/>
    <property type="match status" value="1"/>
</dbReference>
<name>A0A2Z6AYE9_9BACT</name>
<keyword evidence="13" id="KW-1185">Reference proteome</keyword>
<evidence type="ECO:0000256" key="9">
    <source>
        <dbReference type="ARBA" id="ARBA00023231"/>
    </source>
</evidence>
<evidence type="ECO:0000259" key="11">
    <source>
        <dbReference type="PROSITE" id="PS51918"/>
    </source>
</evidence>
<dbReference type="Pfam" id="PF04055">
    <property type="entry name" value="Radical_SAM"/>
    <property type="match status" value="1"/>
</dbReference>
<dbReference type="InterPro" id="IPR036105">
    <property type="entry name" value="DiNase_FeMo-co_biosyn_sf"/>
</dbReference>
<dbReference type="InterPro" id="IPR058240">
    <property type="entry name" value="rSAM_sf"/>
</dbReference>
<dbReference type="EMBL" id="AP017378">
    <property type="protein sequence ID" value="BBD08213.1"/>
    <property type="molecule type" value="Genomic_DNA"/>
</dbReference>
<keyword evidence="5" id="KW-0949">S-adenosyl-L-methionine</keyword>
<keyword evidence="7" id="KW-0408">Iron</keyword>
<dbReference type="OrthoDB" id="9785734at2"/>
<dbReference type="AlphaFoldDB" id="A0A2Z6AYE9"/>
<reference evidence="12 13" key="1">
    <citation type="journal article" date="2018" name="Sci. Adv.">
        <title>Multi-heme cytochromes provide a pathway for survival in energy-limited environments.</title>
        <authorList>
            <person name="Deng X."/>
            <person name="Dohmae N."/>
            <person name="Nealson K.H."/>
            <person name="Hashimoto K."/>
            <person name="Okamoto A."/>
        </authorList>
    </citation>
    <scope>NUCLEOTIDE SEQUENCE [LARGE SCALE GENOMIC DNA]</scope>
    <source>
        <strain evidence="12 13">IS5</strain>
    </source>
</reference>
<keyword evidence="9" id="KW-0535">Nitrogen fixation</keyword>
<evidence type="ECO:0000313" key="12">
    <source>
        <dbReference type="EMBL" id="BBD08213.1"/>
    </source>
</evidence>
<dbReference type="PROSITE" id="PS51918">
    <property type="entry name" value="RADICAL_SAM"/>
    <property type="match status" value="1"/>
</dbReference>